<dbReference type="EMBL" id="JALAOH010000105">
    <property type="protein sequence ID" value="MCY8319021.1"/>
    <property type="molecule type" value="Genomic_DNA"/>
</dbReference>
<dbReference type="RefSeq" id="WP_162985566.1">
    <property type="nucleotide sequence ID" value="NZ_CP033052.1"/>
</dbReference>
<evidence type="ECO:0000313" key="1">
    <source>
        <dbReference type="EMBL" id="MCY8319021.1"/>
    </source>
</evidence>
<dbReference type="AlphaFoldDB" id="A0AAP3CMT6"/>
<name>A0AAP3CMT6_BACVA</name>
<dbReference type="Proteomes" id="UP001067121">
    <property type="component" value="Unassembled WGS sequence"/>
</dbReference>
<organism evidence="1 2">
    <name type="scientific">Bacillus vallismortis</name>
    <dbReference type="NCBI Taxonomy" id="72361"/>
    <lineage>
        <taxon>Bacteria</taxon>
        <taxon>Bacillati</taxon>
        <taxon>Bacillota</taxon>
        <taxon>Bacilli</taxon>
        <taxon>Bacillales</taxon>
        <taxon>Bacillaceae</taxon>
        <taxon>Bacillus</taxon>
    </lineage>
</organism>
<gene>
    <name evidence="1" type="ORF">MOC71_20385</name>
</gene>
<protein>
    <submittedName>
        <fullName evidence="1">Uncharacterized protein</fullName>
    </submittedName>
</protein>
<sequence length="48" mass="5258">MKPTTTYAVIWISTALAASVGIIVTKSALPLWALFIPMIIPFPKDKNK</sequence>
<reference evidence="1" key="1">
    <citation type="submission" date="2022-02" db="EMBL/GenBank/DDBJ databases">
        <title>Crop Bioprotection Bacillus Genome Sequencing.</title>
        <authorList>
            <person name="Dunlap C."/>
        </authorList>
    </citation>
    <scope>NUCLEOTIDE SEQUENCE</scope>
    <source>
        <strain evidence="1">98-1</strain>
    </source>
</reference>
<dbReference type="GeneID" id="76988850"/>
<proteinExistence type="predicted"/>
<accession>A0AAP3CMT6</accession>
<evidence type="ECO:0000313" key="2">
    <source>
        <dbReference type="Proteomes" id="UP001067121"/>
    </source>
</evidence>
<comment type="caution">
    <text evidence="1">The sequence shown here is derived from an EMBL/GenBank/DDBJ whole genome shotgun (WGS) entry which is preliminary data.</text>
</comment>